<dbReference type="OrthoDB" id="9803927at2"/>
<dbReference type="InterPro" id="IPR006179">
    <property type="entry name" value="5_nucleotidase/apyrase"/>
</dbReference>
<evidence type="ECO:0000259" key="7">
    <source>
        <dbReference type="Pfam" id="PF02872"/>
    </source>
</evidence>
<dbReference type="InterPro" id="IPR006146">
    <property type="entry name" value="5'-Nucleotdase_CS"/>
</dbReference>
<evidence type="ECO:0000313" key="9">
    <source>
        <dbReference type="Proteomes" id="UP000002015"/>
    </source>
</evidence>
<evidence type="ECO:0000256" key="5">
    <source>
        <dbReference type="RuleBase" id="RU362119"/>
    </source>
</evidence>
<dbReference type="PANTHER" id="PTHR11575">
    <property type="entry name" value="5'-NUCLEOTIDASE-RELATED"/>
    <property type="match status" value="1"/>
</dbReference>
<dbReference type="GO" id="GO:0008253">
    <property type="term" value="F:5'-nucleotidase activity"/>
    <property type="evidence" value="ECO:0007669"/>
    <property type="project" value="TreeGrafter"/>
</dbReference>
<dbReference type="Pfam" id="PF00149">
    <property type="entry name" value="Metallophos"/>
    <property type="match status" value="1"/>
</dbReference>
<dbReference type="InterPro" id="IPR004843">
    <property type="entry name" value="Calcineurin-like_PHP"/>
</dbReference>
<dbReference type="RefSeq" id="WP_012142272.1">
    <property type="nucleotide sequence ID" value="NC_009831.1"/>
</dbReference>
<keyword evidence="4 5" id="KW-0547">Nucleotide-binding</keyword>
<keyword evidence="5" id="KW-0378">Hydrolase</keyword>
<dbReference type="HOGENOM" id="CLU_005854_7_0_6"/>
<dbReference type="PRINTS" id="PR01607">
    <property type="entry name" value="APYRASEFAMLY"/>
</dbReference>
<feature type="domain" description="5'-Nucleotidase C-terminal" evidence="7">
    <location>
        <begin position="382"/>
        <end position="519"/>
    </location>
</feature>
<sequence precursor="true">MKHKVVKSLISAAILAALVGCNDSGNTDVEEVCGEDNCIKFTVLHTNDNHGRFWENKHGEYGMAARKTLVEQIRNQVSSDGGETILLSGGDINTGVPESDLQNAEPDFRGMNLIGYDAMAVGNHEFDNSLSVVEQQRRWSDFPWLAANIYKKEVNEEGDESLVRYFDAYKIFDINGLRVAVIGLTTEDTATIGNPEIVGDLTFTDPKDEIKKVIAEIEQDNAADVIFATTHMGHYADGQSGSNAPGDVALARALSEGQLQAVFGGHSQNPVCMESGTNDYANFQPGDECIPDQQNGTHIMQAYEWGKYVGQADFEFYGGKLHLASYQLIPVNLKVKDENGDRILVGDKIKPDLYVKAFLKPFKEKGEEQLDEKIAFTQDTLARGKSDRQIELGHLIARSNSSLVNADFAVMNSGGIRASIEAGDITYRDVLTVQPFGNTITLSEFTGAEVTEYLNVVATKQVGSGGYAQLSGIKMTVDCQEQQVDISDINGKGFSNDASYTFTVPSYSASGGDSYPKLSTVDLGITDEKALKDFLADRGTISSGEFAPVPGDIVYQNSESVTGCKISQ</sequence>
<keyword evidence="2" id="KW-0479">Metal-binding</keyword>
<gene>
    <name evidence="8" type="ordered locus">Ssed_1926</name>
</gene>
<dbReference type="Pfam" id="PF02872">
    <property type="entry name" value="5_nucleotid_C"/>
    <property type="match status" value="1"/>
</dbReference>
<proteinExistence type="inferred from homology"/>
<dbReference type="InterPro" id="IPR036907">
    <property type="entry name" value="5'-Nucleotdase_C_sf"/>
</dbReference>
<dbReference type="GO" id="GO:0046872">
    <property type="term" value="F:metal ion binding"/>
    <property type="evidence" value="ECO:0007669"/>
    <property type="project" value="UniProtKB-KW"/>
</dbReference>
<dbReference type="eggNOG" id="COG0737">
    <property type="taxonomic scope" value="Bacteria"/>
</dbReference>
<evidence type="ECO:0000256" key="4">
    <source>
        <dbReference type="ARBA" id="ARBA00022741"/>
    </source>
</evidence>
<dbReference type="GO" id="GO:0009166">
    <property type="term" value="P:nucleotide catabolic process"/>
    <property type="evidence" value="ECO:0007669"/>
    <property type="project" value="InterPro"/>
</dbReference>
<dbReference type="GO" id="GO:0000166">
    <property type="term" value="F:nucleotide binding"/>
    <property type="evidence" value="ECO:0007669"/>
    <property type="project" value="UniProtKB-KW"/>
</dbReference>
<feature type="domain" description="Calcineurin-like phosphoesterase" evidence="6">
    <location>
        <begin position="42"/>
        <end position="267"/>
    </location>
</feature>
<dbReference type="NCBIfam" id="NF007109">
    <property type="entry name" value="PRK09558.1"/>
    <property type="match status" value="1"/>
</dbReference>
<dbReference type="GO" id="GO:0008768">
    <property type="term" value="F:UDP-sugar diphosphatase activity"/>
    <property type="evidence" value="ECO:0007669"/>
    <property type="project" value="TreeGrafter"/>
</dbReference>
<dbReference type="SUPFAM" id="SSF56300">
    <property type="entry name" value="Metallo-dependent phosphatases"/>
    <property type="match status" value="1"/>
</dbReference>
<protein>
    <submittedName>
        <fullName evidence="8">5'-nucleotidase</fullName>
    </submittedName>
</protein>
<dbReference type="PROSITE" id="PS51257">
    <property type="entry name" value="PROKAR_LIPOPROTEIN"/>
    <property type="match status" value="1"/>
</dbReference>
<name>A8FUL4_SHESH</name>
<evidence type="ECO:0000259" key="6">
    <source>
        <dbReference type="Pfam" id="PF00149"/>
    </source>
</evidence>
<dbReference type="Gene3D" id="3.60.21.10">
    <property type="match status" value="1"/>
</dbReference>
<comment type="similarity">
    <text evidence="1 5">Belongs to the 5'-nucleotidase family.</text>
</comment>
<dbReference type="GO" id="GO:0030288">
    <property type="term" value="C:outer membrane-bounded periplasmic space"/>
    <property type="evidence" value="ECO:0007669"/>
    <property type="project" value="TreeGrafter"/>
</dbReference>
<dbReference type="InterPro" id="IPR008334">
    <property type="entry name" value="5'-Nucleotdase_C"/>
</dbReference>
<accession>A8FUL4</accession>
<dbReference type="AlphaFoldDB" id="A8FUL4"/>
<dbReference type="SUPFAM" id="SSF55816">
    <property type="entry name" value="5'-nucleotidase (syn. UDP-sugar hydrolase), C-terminal domain"/>
    <property type="match status" value="1"/>
</dbReference>
<dbReference type="STRING" id="425104.Ssed_1926"/>
<evidence type="ECO:0000256" key="2">
    <source>
        <dbReference type="ARBA" id="ARBA00022723"/>
    </source>
</evidence>
<dbReference type="Gene3D" id="3.90.780.10">
    <property type="entry name" value="5'-Nucleotidase, C-terminal domain"/>
    <property type="match status" value="1"/>
</dbReference>
<dbReference type="KEGG" id="sse:Ssed_1926"/>
<dbReference type="PROSITE" id="PS00786">
    <property type="entry name" value="5_NUCLEOTIDASE_2"/>
    <property type="match status" value="1"/>
</dbReference>
<dbReference type="EMBL" id="CP000821">
    <property type="protein sequence ID" value="ABV36537.1"/>
    <property type="molecule type" value="Genomic_DNA"/>
</dbReference>
<reference evidence="8 9" key="1">
    <citation type="submission" date="2007-08" db="EMBL/GenBank/DDBJ databases">
        <title>Complete sequence of Shewanella sediminis HAW-EB3.</title>
        <authorList>
            <consortium name="US DOE Joint Genome Institute"/>
            <person name="Copeland A."/>
            <person name="Lucas S."/>
            <person name="Lapidus A."/>
            <person name="Barry K."/>
            <person name="Glavina del Rio T."/>
            <person name="Dalin E."/>
            <person name="Tice H."/>
            <person name="Pitluck S."/>
            <person name="Chertkov O."/>
            <person name="Brettin T."/>
            <person name="Bruce D."/>
            <person name="Detter J.C."/>
            <person name="Han C."/>
            <person name="Schmutz J."/>
            <person name="Larimer F."/>
            <person name="Land M."/>
            <person name="Hauser L."/>
            <person name="Kyrpides N."/>
            <person name="Kim E."/>
            <person name="Zhao J.-S."/>
            <person name="Richardson P."/>
        </authorList>
    </citation>
    <scope>NUCLEOTIDE SEQUENCE [LARGE SCALE GENOMIC DNA]</scope>
    <source>
        <strain evidence="8 9">HAW-EB3</strain>
    </source>
</reference>
<dbReference type="PANTHER" id="PTHR11575:SF46">
    <property type="entry name" value="PROTEIN USHA"/>
    <property type="match status" value="1"/>
</dbReference>
<evidence type="ECO:0000256" key="3">
    <source>
        <dbReference type="ARBA" id="ARBA00022729"/>
    </source>
</evidence>
<dbReference type="Proteomes" id="UP000002015">
    <property type="component" value="Chromosome"/>
</dbReference>
<evidence type="ECO:0000313" key="8">
    <source>
        <dbReference type="EMBL" id="ABV36537.1"/>
    </source>
</evidence>
<evidence type="ECO:0000256" key="1">
    <source>
        <dbReference type="ARBA" id="ARBA00006654"/>
    </source>
</evidence>
<keyword evidence="9" id="KW-1185">Reference proteome</keyword>
<keyword evidence="3" id="KW-0732">Signal</keyword>
<dbReference type="InterPro" id="IPR029052">
    <property type="entry name" value="Metallo-depent_PP-like"/>
</dbReference>
<organism evidence="8 9">
    <name type="scientific">Shewanella sediminis (strain HAW-EB3)</name>
    <dbReference type="NCBI Taxonomy" id="425104"/>
    <lineage>
        <taxon>Bacteria</taxon>
        <taxon>Pseudomonadati</taxon>
        <taxon>Pseudomonadota</taxon>
        <taxon>Gammaproteobacteria</taxon>
        <taxon>Alteromonadales</taxon>
        <taxon>Shewanellaceae</taxon>
        <taxon>Shewanella</taxon>
    </lineage>
</organism>